<dbReference type="InterPro" id="IPR019775">
    <property type="entry name" value="WD40_repeat_CS"/>
</dbReference>
<dbReference type="Gene3D" id="2.130.10.10">
    <property type="entry name" value="YVTN repeat-like/Quinoprotein amine dehydrogenase"/>
    <property type="match status" value="3"/>
</dbReference>
<accession>A0A9Q0LRC5</accession>
<dbReference type="PROSITE" id="PS50294">
    <property type="entry name" value="WD_REPEATS_REGION"/>
    <property type="match status" value="2"/>
</dbReference>
<dbReference type="OrthoDB" id="27537at2759"/>
<reference evidence="7" key="1">
    <citation type="submission" date="2022-10" db="EMBL/GenBank/DDBJ databases">
        <title>Novel sulphate-reducing endosymbionts in the free-living metamonad Anaeramoeba.</title>
        <authorList>
            <person name="Jerlstrom-Hultqvist J."/>
            <person name="Cepicka I."/>
            <person name="Gallot-Lavallee L."/>
            <person name="Salas-Leiva D."/>
            <person name="Curtis B.A."/>
            <person name="Zahonova K."/>
            <person name="Pipaliya S."/>
            <person name="Dacks J."/>
            <person name="Roger A.J."/>
        </authorList>
    </citation>
    <scope>NUCLEOTIDE SEQUENCE</scope>
    <source>
        <strain evidence="7">BMAN</strain>
    </source>
</reference>
<dbReference type="InterPro" id="IPR001680">
    <property type="entry name" value="WD40_rpt"/>
</dbReference>
<feature type="region of interest" description="Disordered" evidence="6">
    <location>
        <begin position="374"/>
        <end position="413"/>
    </location>
</feature>
<organism evidence="7 8">
    <name type="scientific">Anaeramoeba ignava</name>
    <name type="common">Anaerobic marine amoeba</name>
    <dbReference type="NCBI Taxonomy" id="1746090"/>
    <lineage>
        <taxon>Eukaryota</taxon>
        <taxon>Metamonada</taxon>
        <taxon>Anaeramoebidae</taxon>
        <taxon>Anaeramoeba</taxon>
    </lineage>
</organism>
<dbReference type="PROSITE" id="PS00678">
    <property type="entry name" value="WD_REPEATS_1"/>
    <property type="match status" value="1"/>
</dbReference>
<feature type="compositionally biased region" description="Basic and acidic residues" evidence="6">
    <location>
        <begin position="374"/>
        <end position="394"/>
    </location>
</feature>
<feature type="repeat" description="WD" evidence="5">
    <location>
        <begin position="129"/>
        <end position="170"/>
    </location>
</feature>
<protein>
    <submittedName>
        <fullName evidence="7">Thyroid hormone up-regulated protein</fullName>
    </submittedName>
</protein>
<dbReference type="InterPro" id="IPR015943">
    <property type="entry name" value="WD40/YVTN_repeat-like_dom_sf"/>
</dbReference>
<keyword evidence="3" id="KW-0647">Proteasome</keyword>
<dbReference type="SUPFAM" id="SSF50978">
    <property type="entry name" value="WD40 repeat-like"/>
    <property type="match status" value="1"/>
</dbReference>
<dbReference type="SMART" id="SM00320">
    <property type="entry name" value="WD40"/>
    <property type="match status" value="5"/>
</dbReference>
<evidence type="ECO:0000256" key="3">
    <source>
        <dbReference type="ARBA" id="ARBA00022942"/>
    </source>
</evidence>
<gene>
    <name evidence="7" type="ORF">M0811_06095</name>
</gene>
<dbReference type="GO" id="GO:0000502">
    <property type="term" value="C:proteasome complex"/>
    <property type="evidence" value="ECO:0007669"/>
    <property type="project" value="UniProtKB-KW"/>
</dbReference>
<name>A0A9Q0LRC5_ANAIG</name>
<evidence type="ECO:0000256" key="5">
    <source>
        <dbReference type="PROSITE-ProRule" id="PRU00221"/>
    </source>
</evidence>
<evidence type="ECO:0000256" key="1">
    <source>
        <dbReference type="ARBA" id="ARBA00022574"/>
    </source>
</evidence>
<dbReference type="InterPro" id="IPR036322">
    <property type="entry name" value="WD40_repeat_dom_sf"/>
</dbReference>
<dbReference type="Pfam" id="PF00400">
    <property type="entry name" value="WD40"/>
    <property type="match status" value="4"/>
</dbReference>
<dbReference type="PROSITE" id="PS50082">
    <property type="entry name" value="WD_REPEATS_2"/>
    <property type="match status" value="2"/>
</dbReference>
<dbReference type="Proteomes" id="UP001149090">
    <property type="component" value="Unassembled WGS sequence"/>
</dbReference>
<sequence length="474" mass="53759">MSIRLQSDWNKGNSFWVQCSKLNGTQTIYSELKLNENQEYQDLKGIFTTEKIGNKKNLLKIKCKESKYESETTFQGAIKEYGKVHGTEPKKQAILSIDISPQSQLTVSGSTNGSLKVFETETGEIRRDLVGHIMGVSVAKFFPSGQVVLSGGEDFRLRIWDISDGECEAVFVGHKSRVNAAAFIERGRNILSTSNDGSSRLWNSGTEQQIALFSRNNFFNQNSPFANFDVRNFDCCVSHLDAQKYPSLFRYNSNLVLDQNEFGTDGKILFVSSNKGNVDVFDVRNKKEIWNLMLTSEDFKNQNQNLEKLEMDCVNYDMNCVNFLPDSFTVVSGCENKLVQWDLRTGRILSIDYVGSLGNLQSIKPVIFSNPNLKEKEKGNEKEKEKEKENENEKNCQNNSQNSQNGENIQNNQTGLWISSSDGECFLWDLVNKKRIFSLSGADYDSINSFAFNQNKIVTGSKDGFIRIYNTKLF</sequence>
<dbReference type="InterPro" id="IPR051179">
    <property type="entry name" value="WD_repeat_multifunction"/>
</dbReference>
<comment type="similarity">
    <text evidence="4">Belongs to the WD repeat PAAF1/RPN14 family.</text>
</comment>
<comment type="caution">
    <text evidence="7">The sequence shown here is derived from an EMBL/GenBank/DDBJ whole genome shotgun (WGS) entry which is preliminary data.</text>
</comment>
<evidence type="ECO:0000256" key="2">
    <source>
        <dbReference type="ARBA" id="ARBA00022737"/>
    </source>
</evidence>
<dbReference type="PANTHER" id="PTHR19857">
    <property type="entry name" value="MITOCHONDRIAL DIVISION PROTEIN 1-RELATED"/>
    <property type="match status" value="1"/>
</dbReference>
<feature type="repeat" description="WD" evidence="5">
    <location>
        <begin position="171"/>
        <end position="212"/>
    </location>
</feature>
<evidence type="ECO:0000313" key="8">
    <source>
        <dbReference type="Proteomes" id="UP001149090"/>
    </source>
</evidence>
<feature type="compositionally biased region" description="Low complexity" evidence="6">
    <location>
        <begin position="395"/>
        <end position="413"/>
    </location>
</feature>
<proteinExistence type="inferred from homology"/>
<evidence type="ECO:0000256" key="4">
    <source>
        <dbReference type="ARBA" id="ARBA00038321"/>
    </source>
</evidence>
<keyword evidence="8" id="KW-1185">Reference proteome</keyword>
<dbReference type="PANTHER" id="PTHR19857:SF19">
    <property type="entry name" value="26S PROTEASOME REGULATORY SUBUNIT RPN14"/>
    <property type="match status" value="1"/>
</dbReference>
<evidence type="ECO:0000256" key="6">
    <source>
        <dbReference type="SAM" id="MobiDB-lite"/>
    </source>
</evidence>
<evidence type="ECO:0000313" key="7">
    <source>
        <dbReference type="EMBL" id="KAJ5076515.1"/>
    </source>
</evidence>
<dbReference type="EMBL" id="JAPDFW010000060">
    <property type="protein sequence ID" value="KAJ5076515.1"/>
    <property type="molecule type" value="Genomic_DNA"/>
</dbReference>
<keyword evidence="2" id="KW-0677">Repeat</keyword>
<keyword evidence="1 5" id="KW-0853">WD repeat</keyword>
<dbReference type="AlphaFoldDB" id="A0A9Q0LRC5"/>